<protein>
    <submittedName>
        <fullName evidence="3">Sulfonate transport system substrate-binding protein</fullName>
    </submittedName>
</protein>
<evidence type="ECO:0000313" key="4">
    <source>
        <dbReference type="Proteomes" id="UP000295129"/>
    </source>
</evidence>
<dbReference type="PANTHER" id="PTHR30024:SF21">
    <property type="entry name" value="ABC TRANSPORTER SUBSTRATE-BINDING PROTEIN"/>
    <property type="match status" value="1"/>
</dbReference>
<dbReference type="SUPFAM" id="SSF53850">
    <property type="entry name" value="Periplasmic binding protein-like II"/>
    <property type="match status" value="1"/>
</dbReference>
<dbReference type="OrthoDB" id="9780180at2"/>
<keyword evidence="1" id="KW-0732">Signal</keyword>
<dbReference type="InterPro" id="IPR015168">
    <property type="entry name" value="SsuA/THI5"/>
</dbReference>
<dbReference type="Proteomes" id="UP000295129">
    <property type="component" value="Unassembled WGS sequence"/>
</dbReference>
<reference evidence="3 4" key="1">
    <citation type="submission" date="2019-03" db="EMBL/GenBank/DDBJ databases">
        <title>Genomic Encyclopedia of Type Strains, Phase IV (KMG-IV): sequencing the most valuable type-strain genomes for metagenomic binning, comparative biology and taxonomic classification.</title>
        <authorList>
            <person name="Goeker M."/>
        </authorList>
    </citation>
    <scope>NUCLEOTIDE SEQUENCE [LARGE SCALE GENOMIC DNA]</scope>
    <source>
        <strain evidence="3 4">DSM 12121</strain>
    </source>
</reference>
<accession>A0A4R6EEX8</accession>
<proteinExistence type="predicted"/>
<name>A0A4R6EEX8_9RHOO</name>
<dbReference type="PANTHER" id="PTHR30024">
    <property type="entry name" value="ALIPHATIC SULFONATES-BINDING PROTEIN-RELATED"/>
    <property type="match status" value="1"/>
</dbReference>
<dbReference type="Gene3D" id="3.40.190.10">
    <property type="entry name" value="Periplasmic binding protein-like II"/>
    <property type="match status" value="2"/>
</dbReference>
<dbReference type="EMBL" id="SNVV01000001">
    <property type="protein sequence ID" value="TDN56829.1"/>
    <property type="molecule type" value="Genomic_DNA"/>
</dbReference>
<evidence type="ECO:0000259" key="2">
    <source>
        <dbReference type="Pfam" id="PF09084"/>
    </source>
</evidence>
<sequence>MKRVSSLYRRGLLLLLAALLPAAASAAANTSDVPDKIVFGEVGGTNVTTTGGKPVSVGLVALSEHLGYFEQEFGKNGPKIEQIFFAGTGPAQNEALAQGSIDFGTYGGVPNVIGLAGGIPAHIVLTRRATGSGTYYLAVQSGSSYKTVADLKGKRITVQKGTNPYRSLIQLLESKGLQEKDVTLVNLQGAEALVAFNAGAVDAVFGGVNLLILRDQGKLRVLDGTRDFANDNSQSGMLVSSKFEKAHPDTVRRVVKVLLRTAHWASEEQNRETLLRFVAERSVGYQYVKEDYEGSLKARFNPLVDETSVAAYDELVKFAVKHKLIRKGADEQTIRSWFKPEYQQAAVKELKLEGYWTAE</sequence>
<evidence type="ECO:0000313" key="3">
    <source>
        <dbReference type="EMBL" id="TDN56829.1"/>
    </source>
</evidence>
<gene>
    <name evidence="3" type="ORF">C7389_101208</name>
</gene>
<feature type="signal peptide" evidence="1">
    <location>
        <begin position="1"/>
        <end position="26"/>
    </location>
</feature>
<dbReference type="RefSeq" id="WP_133587482.1">
    <property type="nucleotide sequence ID" value="NZ_SNVV01000001.1"/>
</dbReference>
<keyword evidence="4" id="KW-1185">Reference proteome</keyword>
<comment type="caution">
    <text evidence="3">The sequence shown here is derived from an EMBL/GenBank/DDBJ whole genome shotgun (WGS) entry which is preliminary data.</text>
</comment>
<evidence type="ECO:0000256" key="1">
    <source>
        <dbReference type="SAM" id="SignalP"/>
    </source>
</evidence>
<dbReference type="Pfam" id="PF09084">
    <property type="entry name" value="NMT1"/>
    <property type="match status" value="1"/>
</dbReference>
<feature type="chain" id="PRO_5020545996" evidence="1">
    <location>
        <begin position="27"/>
        <end position="359"/>
    </location>
</feature>
<dbReference type="AlphaFoldDB" id="A0A4R6EEX8"/>
<organism evidence="3 4">
    <name type="scientific">Azoarcus indigens</name>
    <dbReference type="NCBI Taxonomy" id="29545"/>
    <lineage>
        <taxon>Bacteria</taxon>
        <taxon>Pseudomonadati</taxon>
        <taxon>Pseudomonadota</taxon>
        <taxon>Betaproteobacteria</taxon>
        <taxon>Rhodocyclales</taxon>
        <taxon>Zoogloeaceae</taxon>
        <taxon>Azoarcus</taxon>
    </lineage>
</organism>
<feature type="domain" description="SsuA/THI5-like" evidence="2">
    <location>
        <begin position="77"/>
        <end position="269"/>
    </location>
</feature>